<dbReference type="AlphaFoldDB" id="A0A378I204"/>
<reference evidence="2 3" key="1">
    <citation type="submission" date="2018-06" db="EMBL/GenBank/DDBJ databases">
        <authorList>
            <consortium name="Pathogen Informatics"/>
            <person name="Doyle S."/>
        </authorList>
    </citation>
    <scope>NUCLEOTIDE SEQUENCE [LARGE SCALE GENOMIC DNA]</scope>
    <source>
        <strain evidence="2 3">NCTC13315</strain>
    </source>
</reference>
<name>A0A378I204_9GAMM</name>
<dbReference type="RefSeq" id="WP_115302899.1">
    <property type="nucleotide sequence ID" value="NZ_CAAAHO010000007.1"/>
</dbReference>
<keyword evidence="1" id="KW-0732">Signal</keyword>
<gene>
    <name evidence="2" type="ORF">NCTC13315_01747</name>
</gene>
<feature type="chain" id="PRO_5016697807" evidence="1">
    <location>
        <begin position="22"/>
        <end position="336"/>
    </location>
</feature>
<accession>A0A378I204</accession>
<sequence>MFKLKGIIIATGLLSSSIGFSGTMGPVCTPGNVTVPCPTMGWGVGIQALYLQSLYSNINLSAVNIGSASGTRIYKDLDNDFDWGFRLEGSFHFNTGNDLNVNWVRWHEDFENRLTPIPGTVLVPGAPEINTISLATRYYSNTDFDSVNAEFGQHVDFGEFKDIRFHAGAQYAQIKSRFRANQVISGAPPEFADLNGSDSLTDTLKFNGGGPRLGLDMMYNWGNGFAIYGKGAVAALVGETKYYNNSPFSDEDGNRSRPVRSSYTGLVPELDAKLGAAYTFPLAQGNLTLDVGYMVVNYFNPLHISDLDLNTAQETRLQSDFGLHGAYAGIKWIGAV</sequence>
<protein>
    <submittedName>
        <fullName evidence="2">Outer membrane protein</fullName>
    </submittedName>
</protein>
<dbReference type="Pfam" id="PF05150">
    <property type="entry name" value="Legionella_OMP"/>
    <property type="match status" value="1"/>
</dbReference>
<proteinExistence type="predicted"/>
<dbReference type="OrthoDB" id="5636145at2"/>
<evidence type="ECO:0000313" key="2">
    <source>
        <dbReference type="EMBL" id="STX29209.1"/>
    </source>
</evidence>
<feature type="signal peptide" evidence="1">
    <location>
        <begin position="1"/>
        <end position="21"/>
    </location>
</feature>
<dbReference type="InterPro" id="IPR007825">
    <property type="entry name" value="Major_OMP_Legionella"/>
</dbReference>
<evidence type="ECO:0000256" key="1">
    <source>
        <dbReference type="SAM" id="SignalP"/>
    </source>
</evidence>
<keyword evidence="3" id="KW-1185">Reference proteome</keyword>
<organism evidence="2 3">
    <name type="scientific">Legionella beliardensis</name>
    <dbReference type="NCBI Taxonomy" id="91822"/>
    <lineage>
        <taxon>Bacteria</taxon>
        <taxon>Pseudomonadati</taxon>
        <taxon>Pseudomonadota</taxon>
        <taxon>Gammaproteobacteria</taxon>
        <taxon>Legionellales</taxon>
        <taxon>Legionellaceae</taxon>
        <taxon>Legionella</taxon>
    </lineage>
</organism>
<dbReference type="Proteomes" id="UP000254968">
    <property type="component" value="Unassembled WGS sequence"/>
</dbReference>
<evidence type="ECO:0000313" key="3">
    <source>
        <dbReference type="Proteomes" id="UP000254968"/>
    </source>
</evidence>
<dbReference type="EMBL" id="UGNV01000001">
    <property type="protein sequence ID" value="STX29209.1"/>
    <property type="molecule type" value="Genomic_DNA"/>
</dbReference>
<dbReference type="PIRSF" id="PIRSF011407">
    <property type="entry name" value="Major_OMP_Legionella"/>
    <property type="match status" value="1"/>
</dbReference>